<reference evidence="2" key="2">
    <citation type="journal article" date="2015" name="Fish Shellfish Immunol.">
        <title>Early steps in the European eel (Anguilla anguilla)-Vibrio vulnificus interaction in the gills: Role of the RtxA13 toxin.</title>
        <authorList>
            <person name="Callol A."/>
            <person name="Pajuelo D."/>
            <person name="Ebbesson L."/>
            <person name="Teles M."/>
            <person name="MacKenzie S."/>
            <person name="Amaro C."/>
        </authorList>
    </citation>
    <scope>NUCLEOTIDE SEQUENCE</scope>
</reference>
<proteinExistence type="predicted"/>
<keyword evidence="1" id="KW-0812">Transmembrane</keyword>
<protein>
    <submittedName>
        <fullName evidence="2">Uncharacterized protein</fullName>
    </submittedName>
</protein>
<accession>A0A0E9RME6</accession>
<dbReference type="EMBL" id="GBXM01078343">
    <property type="protein sequence ID" value="JAH30234.1"/>
    <property type="molecule type" value="Transcribed_RNA"/>
</dbReference>
<keyword evidence="1" id="KW-0472">Membrane</keyword>
<organism evidence="2">
    <name type="scientific">Anguilla anguilla</name>
    <name type="common">European freshwater eel</name>
    <name type="synonym">Muraena anguilla</name>
    <dbReference type="NCBI Taxonomy" id="7936"/>
    <lineage>
        <taxon>Eukaryota</taxon>
        <taxon>Metazoa</taxon>
        <taxon>Chordata</taxon>
        <taxon>Craniata</taxon>
        <taxon>Vertebrata</taxon>
        <taxon>Euteleostomi</taxon>
        <taxon>Actinopterygii</taxon>
        <taxon>Neopterygii</taxon>
        <taxon>Teleostei</taxon>
        <taxon>Anguilliformes</taxon>
        <taxon>Anguillidae</taxon>
        <taxon>Anguilla</taxon>
    </lineage>
</organism>
<reference evidence="2" key="1">
    <citation type="submission" date="2014-11" db="EMBL/GenBank/DDBJ databases">
        <authorList>
            <person name="Amaro Gonzalez C."/>
        </authorList>
    </citation>
    <scope>NUCLEOTIDE SEQUENCE</scope>
</reference>
<feature type="transmembrane region" description="Helical" evidence="1">
    <location>
        <begin position="20"/>
        <end position="40"/>
    </location>
</feature>
<keyword evidence="1" id="KW-1133">Transmembrane helix</keyword>
<dbReference type="AlphaFoldDB" id="A0A0E9RME6"/>
<sequence length="41" mass="5027">METIFKPIRMTNMLWMIYYFNKGFLLTSYFIGFVPISYAMF</sequence>
<evidence type="ECO:0000256" key="1">
    <source>
        <dbReference type="SAM" id="Phobius"/>
    </source>
</evidence>
<evidence type="ECO:0000313" key="2">
    <source>
        <dbReference type="EMBL" id="JAH30234.1"/>
    </source>
</evidence>
<name>A0A0E9RME6_ANGAN</name>